<reference evidence="1" key="1">
    <citation type="submission" date="2016-07" db="EMBL/GenBank/DDBJ databases">
        <authorList>
            <person name="Bretaudeau A."/>
        </authorList>
    </citation>
    <scope>NUCLEOTIDE SEQUENCE</scope>
    <source>
        <strain evidence="1">Rice</strain>
        <tissue evidence="1">Whole body</tissue>
    </source>
</reference>
<name>A0A2H1VN74_SPOFR</name>
<organism evidence="1">
    <name type="scientific">Spodoptera frugiperda</name>
    <name type="common">Fall armyworm</name>
    <dbReference type="NCBI Taxonomy" id="7108"/>
    <lineage>
        <taxon>Eukaryota</taxon>
        <taxon>Metazoa</taxon>
        <taxon>Ecdysozoa</taxon>
        <taxon>Arthropoda</taxon>
        <taxon>Hexapoda</taxon>
        <taxon>Insecta</taxon>
        <taxon>Pterygota</taxon>
        <taxon>Neoptera</taxon>
        <taxon>Endopterygota</taxon>
        <taxon>Lepidoptera</taxon>
        <taxon>Glossata</taxon>
        <taxon>Ditrysia</taxon>
        <taxon>Noctuoidea</taxon>
        <taxon>Noctuidae</taxon>
        <taxon>Amphipyrinae</taxon>
        <taxon>Spodoptera</taxon>
    </lineage>
</organism>
<accession>A0A2H1VN74</accession>
<sequence length="265" mass="29122">MQCLLPSKGRQRCTLRHVMPLYNVHPVFTISVISPIHQLSQCLIKVSYEVQIFCTVDAVAGQLAAAQCIAVSIPSRSNSLFDQQIVLSGLGVMCMRTCMFVNAPTTQEKILNNKRTVKRTESCWFMVKVWESHASARMGRFDRSDTTASQKTDVKQRLRCMSKVIGDPITPLPTFPIPDSSTTLKFVTTKTAKNALITPLVIQVSIGGVSCLSSDHDGSPNGKQLPPPLDTRYTRGVKSALPVIWGLGIQGLLGNRGLGRLKIKR</sequence>
<protein>
    <submittedName>
        <fullName evidence="1">SFRICE_023740</fullName>
    </submittedName>
</protein>
<proteinExistence type="predicted"/>
<gene>
    <name evidence="1" type="ORF">SFRICE_023740</name>
</gene>
<dbReference type="AlphaFoldDB" id="A0A2H1VN74"/>
<evidence type="ECO:0000313" key="1">
    <source>
        <dbReference type="EMBL" id="SOQ42258.1"/>
    </source>
</evidence>
<dbReference type="EMBL" id="ODYU01003456">
    <property type="protein sequence ID" value="SOQ42258.1"/>
    <property type="molecule type" value="Genomic_DNA"/>
</dbReference>